<gene>
    <name evidence="1" type="ORF">MED217_09672</name>
</gene>
<evidence type="ECO:0000313" key="2">
    <source>
        <dbReference type="Proteomes" id="UP000001601"/>
    </source>
</evidence>
<organism evidence="1 2">
    <name type="scientific">Leeuwenhoekiella blandensis (strain CECT 7118 / CCUG 51940 / KCTC 22103 / MED217)</name>
    <name type="common">Flavobacterium sp. (strain MED217)</name>
    <dbReference type="NCBI Taxonomy" id="398720"/>
    <lineage>
        <taxon>Bacteria</taxon>
        <taxon>Pseudomonadati</taxon>
        <taxon>Bacteroidota</taxon>
        <taxon>Flavobacteriia</taxon>
        <taxon>Flavobacteriales</taxon>
        <taxon>Flavobacteriaceae</taxon>
        <taxon>Leeuwenhoekiella</taxon>
    </lineage>
</organism>
<dbReference type="Gene3D" id="4.10.1080.10">
    <property type="entry name" value="TSP type-3 repeat"/>
    <property type="match status" value="1"/>
</dbReference>
<protein>
    <submittedName>
        <fullName evidence="1">Uncharacterized protein</fullName>
    </submittedName>
</protein>
<name>A3XNR7_LEEBM</name>
<dbReference type="STRING" id="398720.MED217_09672"/>
<dbReference type="EMBL" id="AANC01000006">
    <property type="protein sequence ID" value="EAQ48807.1"/>
    <property type="molecule type" value="Genomic_DNA"/>
</dbReference>
<dbReference type="OrthoDB" id="1159446at2"/>
<dbReference type="eggNOG" id="ENOG503161T">
    <property type="taxonomic scope" value="Bacteria"/>
</dbReference>
<comment type="caution">
    <text evidence="1">The sequence shown here is derived from an EMBL/GenBank/DDBJ whole genome shotgun (WGS) entry which is preliminary data.</text>
</comment>
<dbReference type="InterPro" id="IPR028974">
    <property type="entry name" value="TSP_type-3_rpt"/>
</dbReference>
<reference evidence="1 2" key="1">
    <citation type="journal article" date="2007" name="Nature">
        <title>Light stimulates growth of proteorhodopsin-containing marine Flavobacteria.</title>
        <authorList>
            <person name="Gomez-Consarnau L."/>
            <person name="Gonzalez J.M."/>
            <person name="Coll-Llado M."/>
            <person name="Gourdon P."/>
            <person name="Pascher T."/>
            <person name="Neutze R."/>
            <person name="Pedros-Alio C."/>
            <person name="Pinhassi J."/>
        </authorList>
    </citation>
    <scope>NUCLEOTIDE SEQUENCE [LARGE SCALE GENOMIC DNA]</scope>
    <source>
        <strain evidence="1 2">MED217</strain>
    </source>
</reference>
<dbReference type="GO" id="GO:0005509">
    <property type="term" value="F:calcium ion binding"/>
    <property type="evidence" value="ECO:0007669"/>
    <property type="project" value="InterPro"/>
</dbReference>
<dbReference type="AlphaFoldDB" id="A3XNR7"/>
<dbReference type="HOGENOM" id="CLU_884986_0_0_10"/>
<sequence length="317" mass="35026">MKKILFFLSLIALSSCDDGDIIVSSFDFSEQDVEYCSTVDNTESETVNYIFYKINSETNEAIAFRISTDEPILTELSNETPYTFNLGSSSNSFVSYRIFNNAITSDYFCNEVPPSQPSVTEEYISAEGTVTIVTQGEYDDNDGIDAEFEMTLNGETDLDGDGIPNYYDFDDDGDNIPTNQEGVVLNEDGSINMEASLDTDGDGIPNFMDPDDDGDGVLTINEDLGNEDGTPDLNPNNDVTDVSIGPDYLNPNIAIDHNVNEYRVHTYSLNNITLTINLTNLVFISQNGEETIRQEALLFGEYSAPSQPTTVKPEFPE</sequence>
<accession>A3XNR7</accession>
<evidence type="ECO:0000313" key="1">
    <source>
        <dbReference type="EMBL" id="EAQ48807.1"/>
    </source>
</evidence>
<dbReference type="PROSITE" id="PS51257">
    <property type="entry name" value="PROKAR_LIPOPROTEIN"/>
    <property type="match status" value="1"/>
</dbReference>
<keyword evidence="2" id="KW-1185">Reference proteome</keyword>
<dbReference type="RefSeq" id="WP_009780308.1">
    <property type="nucleotide sequence ID" value="NZ_CH672395.1"/>
</dbReference>
<proteinExistence type="predicted"/>
<dbReference type="Proteomes" id="UP000001601">
    <property type="component" value="Unassembled WGS sequence"/>
</dbReference>